<keyword evidence="3" id="KW-0413">Isomerase</keyword>
<dbReference type="GO" id="GO:0004347">
    <property type="term" value="F:glucose-6-phosphate isomerase activity"/>
    <property type="evidence" value="ECO:0007669"/>
    <property type="project" value="InterPro"/>
</dbReference>
<keyword evidence="1" id="KW-0312">Gluconeogenesis</keyword>
<proteinExistence type="predicted"/>
<dbReference type="AlphaFoldDB" id="A0A419DGP6"/>
<dbReference type="GO" id="GO:0097367">
    <property type="term" value="F:carbohydrate derivative binding"/>
    <property type="evidence" value="ECO:0007669"/>
    <property type="project" value="InterPro"/>
</dbReference>
<gene>
    <name evidence="4" type="ORF">C4544_00390</name>
</gene>
<dbReference type="PANTHER" id="PTHR11469:SF1">
    <property type="entry name" value="GLUCOSE-6-PHOSPHATE ISOMERASE"/>
    <property type="match status" value="1"/>
</dbReference>
<dbReference type="PANTHER" id="PTHR11469">
    <property type="entry name" value="GLUCOSE-6-PHOSPHATE ISOMERASE"/>
    <property type="match status" value="1"/>
</dbReference>
<dbReference type="PRINTS" id="PR00662">
    <property type="entry name" value="G6PISOMERASE"/>
</dbReference>
<dbReference type="SUPFAM" id="SSF53697">
    <property type="entry name" value="SIS domain"/>
    <property type="match status" value="1"/>
</dbReference>
<dbReference type="InterPro" id="IPR001672">
    <property type="entry name" value="G6P_Isomerase"/>
</dbReference>
<dbReference type="Gene3D" id="3.40.50.10490">
    <property type="entry name" value="Glucose-6-phosphate isomerase like protein, domain 1"/>
    <property type="match status" value="2"/>
</dbReference>
<comment type="caution">
    <text evidence="4">The sequence shown here is derived from an EMBL/GenBank/DDBJ whole genome shotgun (WGS) entry which is preliminary data.</text>
</comment>
<reference evidence="4 5" key="1">
    <citation type="journal article" date="2017" name="ISME J.">
        <title>Energy and carbon metabolisms in a deep terrestrial subsurface fluid microbial community.</title>
        <authorList>
            <person name="Momper L."/>
            <person name="Jungbluth S.P."/>
            <person name="Lee M.D."/>
            <person name="Amend J.P."/>
        </authorList>
    </citation>
    <scope>NUCLEOTIDE SEQUENCE [LARGE SCALE GENOMIC DNA]</scope>
    <source>
        <strain evidence="4">SURF_29</strain>
    </source>
</reference>
<evidence type="ECO:0000313" key="4">
    <source>
        <dbReference type="EMBL" id="RJO62291.1"/>
    </source>
</evidence>
<dbReference type="Proteomes" id="UP000285655">
    <property type="component" value="Unassembled WGS sequence"/>
</dbReference>
<dbReference type="EMBL" id="QZJW01000002">
    <property type="protein sequence ID" value="RJO62291.1"/>
    <property type="molecule type" value="Genomic_DNA"/>
</dbReference>
<keyword evidence="2" id="KW-0324">Glycolysis</keyword>
<dbReference type="GO" id="GO:0006094">
    <property type="term" value="P:gluconeogenesis"/>
    <property type="evidence" value="ECO:0007669"/>
    <property type="project" value="UniProtKB-KW"/>
</dbReference>
<dbReference type="GO" id="GO:0006096">
    <property type="term" value="P:glycolytic process"/>
    <property type="evidence" value="ECO:0007669"/>
    <property type="project" value="UniProtKB-UniPathway"/>
</dbReference>
<dbReference type="GO" id="GO:0051156">
    <property type="term" value="P:glucose 6-phosphate metabolic process"/>
    <property type="evidence" value="ECO:0007669"/>
    <property type="project" value="TreeGrafter"/>
</dbReference>
<dbReference type="UniPathway" id="UPA00109">
    <property type="reaction ID" value="UER00181"/>
</dbReference>
<accession>A0A419DGP6</accession>
<protein>
    <submittedName>
        <fullName evidence="4">Uncharacterized protein</fullName>
    </submittedName>
</protein>
<evidence type="ECO:0000256" key="3">
    <source>
        <dbReference type="ARBA" id="ARBA00023235"/>
    </source>
</evidence>
<organism evidence="4 5">
    <name type="scientific">candidate division WS5 bacterium</name>
    <dbReference type="NCBI Taxonomy" id="2093353"/>
    <lineage>
        <taxon>Bacteria</taxon>
        <taxon>candidate division WS5</taxon>
    </lineage>
</organism>
<dbReference type="InterPro" id="IPR046348">
    <property type="entry name" value="SIS_dom_sf"/>
</dbReference>
<dbReference type="GO" id="GO:0048029">
    <property type="term" value="F:monosaccharide binding"/>
    <property type="evidence" value="ECO:0007669"/>
    <property type="project" value="TreeGrafter"/>
</dbReference>
<evidence type="ECO:0000313" key="5">
    <source>
        <dbReference type="Proteomes" id="UP000285655"/>
    </source>
</evidence>
<evidence type="ECO:0000256" key="1">
    <source>
        <dbReference type="ARBA" id="ARBA00022432"/>
    </source>
</evidence>
<sequence length="396" mass="44135">MQSADKMIKFDFNELSPKENEIKAFEPGDFKFSQINPDMDKILETAGKYGNVKNLIIIGRGGSVSAFRAFWYGLGKYISDKKVYFVDTVDPDRIFYVKDRCTPESSLVIAISKSGTTVDVIENVLVFDGFPQAVITTDSDNALRQIAKEKGYDILPHQEVGGRFSGLTEVGLFPAALSGLDISEIRKGGLEAYADFSKDTNDAKALALIIKDLSDKGYSEIFWPIYSRKLFAFSELIAQLINETAAKEGKGISTVIAEGPESQHFLNQRFFGGPKNMIGLFTAVSDFDEEETVAVPENLKSVKLRDGNIGDLDRMKLSDSIKFELEGTYEEAKNLKVPSVKIEIQKINEFNLGYFTAFLHVLAIYLARAYGVNPFDQPEVEGSKKISFEARKSYKK</sequence>
<dbReference type="GO" id="GO:0005829">
    <property type="term" value="C:cytosol"/>
    <property type="evidence" value="ECO:0007669"/>
    <property type="project" value="TreeGrafter"/>
</dbReference>
<evidence type="ECO:0000256" key="2">
    <source>
        <dbReference type="ARBA" id="ARBA00023152"/>
    </source>
</evidence>
<name>A0A419DGP6_9BACT</name>
<dbReference type="PROSITE" id="PS51463">
    <property type="entry name" value="P_GLUCOSE_ISOMERASE_3"/>
    <property type="match status" value="1"/>
</dbReference>